<reference evidence="3" key="2">
    <citation type="journal article" date="2023" name="Int. J. Mol. Sci.">
        <title>De Novo Assembly and Annotation of 11 Diverse Shrub Willow (Salix) Genomes Reveals Novel Gene Organization in Sex-Linked Regions.</title>
        <authorList>
            <person name="Hyden B."/>
            <person name="Feng K."/>
            <person name="Yates T.B."/>
            <person name="Jawdy S."/>
            <person name="Cereghino C."/>
            <person name="Smart L.B."/>
            <person name="Muchero W."/>
        </authorList>
    </citation>
    <scope>NUCLEOTIDE SEQUENCE</scope>
    <source>
        <tissue evidence="3">Shoot tip</tissue>
    </source>
</reference>
<feature type="domain" description="Protein kinase" evidence="2">
    <location>
        <begin position="180"/>
        <end position="257"/>
    </location>
</feature>
<dbReference type="GO" id="GO:0005524">
    <property type="term" value="F:ATP binding"/>
    <property type="evidence" value="ECO:0007669"/>
    <property type="project" value="InterPro"/>
</dbReference>
<protein>
    <submittedName>
        <fullName evidence="3">SERINE/THREONINE-PROTEIN KINASE TNNI3K-RELATED</fullName>
    </submittedName>
</protein>
<feature type="compositionally biased region" description="Basic and acidic residues" evidence="1">
    <location>
        <begin position="131"/>
        <end position="152"/>
    </location>
</feature>
<sequence>MEEGGNSWIRRAKFSHTICHRLDSSRLASFPIDIQSEITVGLKSRPGTGTASPKQKSKQSVFNQNAQHSFANKKLLSFPGQKSSASKSSQIQRNQLANKQRSLSPLPETILSDSFKEARSASKRFSTPLPRRKDQDMGSGGHEKSRSKKESAWTKYFDHGGGKVNAVEAADECCVDLSKLFLGLRFAHGAHSRLYHGLYEDEPVAVKIIRVPDDDENGNLATRLENQFNREVMLLSHLHHPNVIKVISLVTLPNFAA</sequence>
<organism evidence="3 4">
    <name type="scientific">Salix koriyanagi</name>
    <dbReference type="NCBI Taxonomy" id="2511006"/>
    <lineage>
        <taxon>Eukaryota</taxon>
        <taxon>Viridiplantae</taxon>
        <taxon>Streptophyta</taxon>
        <taxon>Embryophyta</taxon>
        <taxon>Tracheophyta</taxon>
        <taxon>Spermatophyta</taxon>
        <taxon>Magnoliopsida</taxon>
        <taxon>eudicotyledons</taxon>
        <taxon>Gunneridae</taxon>
        <taxon>Pentapetalae</taxon>
        <taxon>rosids</taxon>
        <taxon>fabids</taxon>
        <taxon>Malpighiales</taxon>
        <taxon>Salicaceae</taxon>
        <taxon>Saliceae</taxon>
        <taxon>Salix</taxon>
    </lineage>
</organism>
<keyword evidence="4" id="KW-1185">Reference proteome</keyword>
<feature type="compositionally biased region" description="Polar residues" evidence="1">
    <location>
        <begin position="91"/>
        <end position="103"/>
    </location>
</feature>
<dbReference type="GO" id="GO:0004672">
    <property type="term" value="F:protein kinase activity"/>
    <property type="evidence" value="ECO:0007669"/>
    <property type="project" value="InterPro"/>
</dbReference>
<gene>
    <name evidence="3" type="ORF">OIU74_005303</name>
</gene>
<dbReference type="Gene3D" id="3.30.200.20">
    <property type="entry name" value="Phosphorylase Kinase, domain 1"/>
    <property type="match status" value="1"/>
</dbReference>
<accession>A0A9Q0UNM7</accession>
<evidence type="ECO:0000259" key="2">
    <source>
        <dbReference type="PROSITE" id="PS50011"/>
    </source>
</evidence>
<keyword evidence="3" id="KW-0418">Kinase</keyword>
<evidence type="ECO:0000313" key="4">
    <source>
        <dbReference type="Proteomes" id="UP001151752"/>
    </source>
</evidence>
<feature type="region of interest" description="Disordered" evidence="1">
    <location>
        <begin position="77"/>
        <end position="103"/>
    </location>
</feature>
<feature type="region of interest" description="Disordered" evidence="1">
    <location>
        <begin position="41"/>
        <end position="63"/>
    </location>
</feature>
<evidence type="ECO:0000256" key="1">
    <source>
        <dbReference type="SAM" id="MobiDB-lite"/>
    </source>
</evidence>
<name>A0A9Q0UNM7_9ROSI</name>
<keyword evidence="3" id="KW-0808">Transferase</keyword>
<dbReference type="AlphaFoldDB" id="A0A9Q0UNM7"/>
<feature type="compositionally biased region" description="Low complexity" evidence="1">
    <location>
        <begin position="81"/>
        <end position="90"/>
    </location>
</feature>
<dbReference type="Proteomes" id="UP001151752">
    <property type="component" value="Chromosome 7"/>
</dbReference>
<feature type="compositionally biased region" description="Polar residues" evidence="1">
    <location>
        <begin position="47"/>
        <end position="63"/>
    </location>
</feature>
<dbReference type="EMBL" id="JAPFFM010000011">
    <property type="protein sequence ID" value="KAJ6733504.1"/>
    <property type="molecule type" value="Genomic_DNA"/>
</dbReference>
<dbReference type="SUPFAM" id="SSF56112">
    <property type="entry name" value="Protein kinase-like (PK-like)"/>
    <property type="match status" value="1"/>
</dbReference>
<dbReference type="PROSITE" id="PS50011">
    <property type="entry name" value="PROTEIN_KINASE_DOM"/>
    <property type="match status" value="1"/>
</dbReference>
<comment type="caution">
    <text evidence="3">The sequence shown here is derived from an EMBL/GenBank/DDBJ whole genome shotgun (WGS) entry which is preliminary data.</text>
</comment>
<dbReference type="InterPro" id="IPR011009">
    <property type="entry name" value="Kinase-like_dom_sf"/>
</dbReference>
<reference evidence="3" key="1">
    <citation type="submission" date="2022-11" db="EMBL/GenBank/DDBJ databases">
        <authorList>
            <person name="Hyden B.L."/>
            <person name="Feng K."/>
            <person name="Yates T."/>
            <person name="Jawdy S."/>
            <person name="Smart L.B."/>
            <person name="Muchero W."/>
        </authorList>
    </citation>
    <scope>NUCLEOTIDE SEQUENCE</scope>
    <source>
        <tissue evidence="3">Shoot tip</tissue>
    </source>
</reference>
<dbReference type="InterPro" id="IPR000719">
    <property type="entry name" value="Prot_kinase_dom"/>
</dbReference>
<evidence type="ECO:0000313" key="3">
    <source>
        <dbReference type="EMBL" id="KAJ6733504.1"/>
    </source>
</evidence>
<proteinExistence type="predicted"/>
<feature type="region of interest" description="Disordered" evidence="1">
    <location>
        <begin position="115"/>
        <end position="152"/>
    </location>
</feature>